<reference evidence="1 2" key="1">
    <citation type="submission" date="2024-02" db="EMBL/GenBank/DDBJ databases">
        <authorList>
            <person name="Daric V."/>
            <person name="Darras S."/>
        </authorList>
    </citation>
    <scope>NUCLEOTIDE SEQUENCE [LARGE SCALE GENOMIC DNA]</scope>
</reference>
<evidence type="ECO:0000313" key="1">
    <source>
        <dbReference type="EMBL" id="CAK8682479.1"/>
    </source>
</evidence>
<organism evidence="1 2">
    <name type="scientific">Clavelina lepadiformis</name>
    <name type="common">Light-bulb sea squirt</name>
    <name type="synonym">Ascidia lepadiformis</name>
    <dbReference type="NCBI Taxonomy" id="159417"/>
    <lineage>
        <taxon>Eukaryota</taxon>
        <taxon>Metazoa</taxon>
        <taxon>Chordata</taxon>
        <taxon>Tunicata</taxon>
        <taxon>Ascidiacea</taxon>
        <taxon>Aplousobranchia</taxon>
        <taxon>Clavelinidae</taxon>
        <taxon>Clavelina</taxon>
    </lineage>
</organism>
<accession>A0ABP0FS61</accession>
<protein>
    <submittedName>
        <fullName evidence="1">Uncharacterized protein</fullName>
    </submittedName>
</protein>
<evidence type="ECO:0000313" key="2">
    <source>
        <dbReference type="Proteomes" id="UP001642483"/>
    </source>
</evidence>
<keyword evidence="2" id="KW-1185">Reference proteome</keyword>
<name>A0ABP0FS61_CLALP</name>
<comment type="caution">
    <text evidence="1">The sequence shown here is derived from an EMBL/GenBank/DDBJ whole genome shotgun (WGS) entry which is preliminary data.</text>
</comment>
<sequence length="83" mass="9322">MGPVAPSTPDPANCILTYDLAFGVSEPLRADSLDNPLFALRRDSVLDLPQNLNYRPIQHRSVPFCNNELVSIRRSVIFRKSKP</sequence>
<gene>
    <name evidence="1" type="ORF">CVLEPA_LOCUS13137</name>
</gene>
<dbReference type="EMBL" id="CAWYQH010000090">
    <property type="protein sequence ID" value="CAK8682479.1"/>
    <property type="molecule type" value="Genomic_DNA"/>
</dbReference>
<proteinExistence type="predicted"/>
<dbReference type="Proteomes" id="UP001642483">
    <property type="component" value="Unassembled WGS sequence"/>
</dbReference>